<keyword evidence="1" id="KW-0472">Membrane</keyword>
<reference evidence="2 3" key="1">
    <citation type="submission" date="2010-08" db="EMBL/GenBank/DDBJ databases">
        <authorList>
            <person name="Durkin A.S."/>
            <person name="Madupu R."/>
            <person name="Torralba M."/>
            <person name="Gillis M."/>
            <person name="Methe B."/>
            <person name="Sutton G."/>
            <person name="Nelson K.E."/>
        </authorList>
    </citation>
    <scope>NUCLEOTIDE SEQUENCE [LARGE SCALE GENOMIC DNA]</scope>
    <source>
        <strain evidence="2 3">PB189-T1-4</strain>
    </source>
</reference>
<sequence length="145" mass="16560">MNTNQKRPQNASLTQQISDFLQGRNGFDELSILLLEIAVVLFIVSHLLPGLFVFLKFIVLFIVVYVLFRLTSYNIRARRDEAWAVISKLGPYRLFITNPIKAAQEFMQHRYLSCPACHANMRVPRNKGAIRVTCPACGNKFATRS</sequence>
<name>A0ABP2IX02_9ACTN</name>
<dbReference type="EMBL" id="AEDQ01000033">
    <property type="protein sequence ID" value="EFL43615.1"/>
    <property type="molecule type" value="Genomic_DNA"/>
</dbReference>
<gene>
    <name evidence="2" type="ORF">HMPREF9248_0680</name>
</gene>
<evidence type="ECO:0000313" key="2">
    <source>
        <dbReference type="EMBL" id="EFL43615.1"/>
    </source>
</evidence>
<keyword evidence="3" id="KW-1185">Reference proteome</keyword>
<keyword evidence="1" id="KW-0812">Transmembrane</keyword>
<feature type="transmembrane region" description="Helical" evidence="1">
    <location>
        <begin position="54"/>
        <end position="71"/>
    </location>
</feature>
<accession>A0ABP2IX02</accession>
<evidence type="ECO:0000256" key="1">
    <source>
        <dbReference type="SAM" id="Phobius"/>
    </source>
</evidence>
<dbReference type="RefSeq" id="WP_006304747.1">
    <property type="nucleotide sequence ID" value="NZ_AEDQ01000033.1"/>
</dbReference>
<evidence type="ECO:0008006" key="4">
    <source>
        <dbReference type="Google" id="ProtNLM"/>
    </source>
</evidence>
<organism evidence="2 3">
    <name type="scientific">Fannyhessea vaginae PB189-T1-4</name>
    <dbReference type="NCBI Taxonomy" id="866774"/>
    <lineage>
        <taxon>Bacteria</taxon>
        <taxon>Bacillati</taxon>
        <taxon>Actinomycetota</taxon>
        <taxon>Coriobacteriia</taxon>
        <taxon>Coriobacteriales</taxon>
        <taxon>Atopobiaceae</taxon>
        <taxon>Fannyhessea</taxon>
    </lineage>
</organism>
<keyword evidence="1" id="KW-1133">Transmembrane helix</keyword>
<protein>
    <recommendedName>
        <fullName evidence="4">MJ0042 family finger-like domain protein</fullName>
    </recommendedName>
</protein>
<evidence type="ECO:0000313" key="3">
    <source>
        <dbReference type="Proteomes" id="UP000004431"/>
    </source>
</evidence>
<feature type="transmembrane region" description="Helical" evidence="1">
    <location>
        <begin position="30"/>
        <end position="48"/>
    </location>
</feature>
<proteinExistence type="predicted"/>
<dbReference type="Proteomes" id="UP000004431">
    <property type="component" value="Unassembled WGS sequence"/>
</dbReference>
<comment type="caution">
    <text evidence="2">The sequence shown here is derived from an EMBL/GenBank/DDBJ whole genome shotgun (WGS) entry which is preliminary data.</text>
</comment>